<dbReference type="Pfam" id="PF06629">
    <property type="entry name" value="MipA"/>
    <property type="match status" value="1"/>
</dbReference>
<accession>A0A0J1D3P5</accession>
<organism evidence="6 7">
    <name type="scientific">Caballeronia mineralivorans PML1(12)</name>
    <dbReference type="NCBI Taxonomy" id="908627"/>
    <lineage>
        <taxon>Bacteria</taxon>
        <taxon>Pseudomonadati</taxon>
        <taxon>Pseudomonadota</taxon>
        <taxon>Betaproteobacteria</taxon>
        <taxon>Burkholderiales</taxon>
        <taxon>Burkholderiaceae</taxon>
        <taxon>Caballeronia</taxon>
    </lineage>
</organism>
<gene>
    <name evidence="6" type="ORF">EOS_05110</name>
</gene>
<comment type="subcellular location">
    <subcellularLocation>
        <location evidence="1">Cell outer membrane</location>
    </subcellularLocation>
</comment>
<dbReference type="RefSeq" id="WP_047845522.1">
    <property type="nucleotide sequence ID" value="NZ_AEJF01000042.1"/>
</dbReference>
<reference evidence="6 7" key="1">
    <citation type="journal article" date="2015" name="Genome Announc.">
        <title>Draft Genome Sequence of Burkholderia sp. Strain PML1(12), an Ectomycorrhizosphere-Inhabiting Bacterium with Effective Mineral-Weathering Ability.</title>
        <authorList>
            <person name="Uroz S."/>
            <person name="Oger P."/>
        </authorList>
    </citation>
    <scope>NUCLEOTIDE SEQUENCE [LARGE SCALE GENOMIC DNA]</scope>
    <source>
        <strain evidence="7">PML1(12)</strain>
    </source>
</reference>
<dbReference type="PATRIC" id="fig|908627.4.peg.1128"/>
<sequence length="238" mass="25454">MAYAENFYMFGLGTGVAPRYLGSKDYRGLVAPVISAEFSNGFFISPLQGAGYKKTFANGMFVSTALSYDFGRSDSNRADLPGSNYLKGMGRIPGSLMMSFQVGATVFGDTTISVTLDQPLTHTTRGVSGHIDLTTPVLHTATNDISITGSLHAGSGRYTQTFFGVTDAQSASSGFRPYSVKAGFDNATVSAAWTYSFTPKWSLRTSGGLTRILGSSADSPIVQKKNAYFAMTAVTYRY</sequence>
<keyword evidence="3" id="KW-0732">Signal</keyword>
<comment type="caution">
    <text evidence="6">The sequence shown here is derived from an EMBL/GenBank/DDBJ whole genome shotgun (WGS) entry which is preliminary data.</text>
</comment>
<dbReference type="PANTHER" id="PTHR38776:SF1">
    <property type="entry name" value="MLTA-INTERACTING PROTEIN-RELATED"/>
    <property type="match status" value="1"/>
</dbReference>
<evidence type="ECO:0000313" key="6">
    <source>
        <dbReference type="EMBL" id="KLU27291.1"/>
    </source>
</evidence>
<protein>
    <submittedName>
        <fullName evidence="6">Structural protein MipA</fullName>
    </submittedName>
</protein>
<keyword evidence="5" id="KW-0998">Cell outer membrane</keyword>
<comment type="similarity">
    <text evidence="2">Belongs to the MipA/OmpV family.</text>
</comment>
<evidence type="ECO:0000256" key="5">
    <source>
        <dbReference type="ARBA" id="ARBA00023237"/>
    </source>
</evidence>
<keyword evidence="4" id="KW-0472">Membrane</keyword>
<dbReference type="Proteomes" id="UP000035963">
    <property type="component" value="Unassembled WGS sequence"/>
</dbReference>
<dbReference type="AlphaFoldDB" id="A0A0J1D3P5"/>
<dbReference type="GO" id="GO:0009279">
    <property type="term" value="C:cell outer membrane"/>
    <property type="evidence" value="ECO:0007669"/>
    <property type="project" value="UniProtKB-SubCell"/>
</dbReference>
<dbReference type="InterPro" id="IPR010583">
    <property type="entry name" value="MipA"/>
</dbReference>
<proteinExistence type="inferred from homology"/>
<dbReference type="EMBL" id="AEJF01000042">
    <property type="protein sequence ID" value="KLU27291.1"/>
    <property type="molecule type" value="Genomic_DNA"/>
</dbReference>
<evidence type="ECO:0000313" key="7">
    <source>
        <dbReference type="Proteomes" id="UP000035963"/>
    </source>
</evidence>
<keyword evidence="7" id="KW-1185">Reference proteome</keyword>
<evidence type="ECO:0000256" key="4">
    <source>
        <dbReference type="ARBA" id="ARBA00023136"/>
    </source>
</evidence>
<evidence type="ECO:0000256" key="1">
    <source>
        <dbReference type="ARBA" id="ARBA00004442"/>
    </source>
</evidence>
<evidence type="ECO:0000256" key="2">
    <source>
        <dbReference type="ARBA" id="ARBA00005722"/>
    </source>
</evidence>
<dbReference type="OrthoDB" id="8585044at2"/>
<dbReference type="PANTHER" id="PTHR38776">
    <property type="entry name" value="MLTA-INTERACTING PROTEIN-RELATED"/>
    <property type="match status" value="1"/>
</dbReference>
<evidence type="ECO:0000256" key="3">
    <source>
        <dbReference type="ARBA" id="ARBA00022729"/>
    </source>
</evidence>
<name>A0A0J1D3P5_9BURK</name>